<feature type="region of interest" description="Disordered" evidence="14">
    <location>
        <begin position="364"/>
        <end position="385"/>
    </location>
</feature>
<dbReference type="GO" id="GO:0019722">
    <property type="term" value="P:calcium-mediated signaling"/>
    <property type="evidence" value="ECO:0007669"/>
    <property type="project" value="TreeGrafter"/>
</dbReference>
<name>A0AAE0V9R7_9TELE</name>
<dbReference type="InterPro" id="IPR000174">
    <property type="entry name" value="Chemokine_CXCR_1/2"/>
</dbReference>
<evidence type="ECO:0000256" key="1">
    <source>
        <dbReference type="ARBA" id="ARBA00004651"/>
    </source>
</evidence>
<feature type="transmembrane region" description="Helical" evidence="15">
    <location>
        <begin position="244"/>
        <end position="267"/>
    </location>
</feature>
<evidence type="ECO:0000256" key="2">
    <source>
        <dbReference type="ARBA" id="ARBA00022475"/>
    </source>
</evidence>
<feature type="transmembrane region" description="Helical" evidence="15">
    <location>
        <begin position="72"/>
        <end position="98"/>
    </location>
</feature>
<evidence type="ECO:0000259" key="16">
    <source>
        <dbReference type="PROSITE" id="PS50262"/>
    </source>
</evidence>
<dbReference type="AlphaFoldDB" id="A0AAE0V9R7"/>
<dbReference type="InterPro" id="IPR050119">
    <property type="entry name" value="CCR1-9-like"/>
</dbReference>
<feature type="transmembrane region" description="Helical" evidence="15">
    <location>
        <begin position="110"/>
        <end position="143"/>
    </location>
</feature>
<evidence type="ECO:0000256" key="15">
    <source>
        <dbReference type="SAM" id="Phobius"/>
    </source>
</evidence>
<evidence type="ECO:0000256" key="4">
    <source>
        <dbReference type="ARBA" id="ARBA00022692"/>
    </source>
</evidence>
<dbReference type="PROSITE" id="PS00237">
    <property type="entry name" value="G_PROTEIN_RECEP_F1_1"/>
    <property type="match status" value="1"/>
</dbReference>
<dbReference type="InterPro" id="IPR000276">
    <property type="entry name" value="GPCR_Rhodpsn"/>
</dbReference>
<keyword evidence="5 15" id="KW-1133">Transmembrane helix</keyword>
<feature type="compositionally biased region" description="Low complexity" evidence="14">
    <location>
        <begin position="364"/>
        <end position="378"/>
    </location>
</feature>
<evidence type="ECO:0000256" key="10">
    <source>
        <dbReference type="ARBA" id="ARBA00023180"/>
    </source>
</evidence>
<keyword evidence="8" id="KW-1015">Disulfide bond</keyword>
<evidence type="ECO:0000256" key="8">
    <source>
        <dbReference type="ARBA" id="ARBA00023157"/>
    </source>
</evidence>
<feature type="domain" description="G-protein coupled receptors family 1 profile" evidence="16">
    <location>
        <begin position="90"/>
        <end position="341"/>
    </location>
</feature>
<evidence type="ECO:0000256" key="12">
    <source>
        <dbReference type="ARBA" id="ARBA00034130"/>
    </source>
</evidence>
<dbReference type="Pfam" id="PF00001">
    <property type="entry name" value="7tm_1"/>
    <property type="match status" value="1"/>
</dbReference>
<comment type="subcellular location">
    <subcellularLocation>
        <location evidence="1">Cell membrane</location>
        <topology evidence="1">Multi-pass membrane protein</topology>
    </subcellularLocation>
</comment>
<gene>
    <name evidence="17" type="ORF">QTP70_023199</name>
</gene>
<evidence type="ECO:0000313" key="18">
    <source>
        <dbReference type="Proteomes" id="UP001274896"/>
    </source>
</evidence>
<evidence type="ECO:0000256" key="9">
    <source>
        <dbReference type="ARBA" id="ARBA00023170"/>
    </source>
</evidence>
<keyword evidence="3" id="KW-0145">Chemotaxis</keyword>
<dbReference type="GO" id="GO:0006955">
    <property type="term" value="P:immune response"/>
    <property type="evidence" value="ECO:0007669"/>
    <property type="project" value="TreeGrafter"/>
</dbReference>
<keyword evidence="11 13" id="KW-0807">Transducer</keyword>
<dbReference type="PRINTS" id="PR00427">
    <property type="entry name" value="INTRLEUKIN8R"/>
</dbReference>
<keyword evidence="4 13" id="KW-0812">Transmembrane</keyword>
<evidence type="ECO:0000256" key="7">
    <source>
        <dbReference type="ARBA" id="ARBA00023136"/>
    </source>
</evidence>
<keyword evidence="7 15" id="KW-0472">Membrane</keyword>
<evidence type="ECO:0000313" key="17">
    <source>
        <dbReference type="EMBL" id="KAK3543493.1"/>
    </source>
</evidence>
<dbReference type="GO" id="GO:0007204">
    <property type="term" value="P:positive regulation of cytosolic calcium ion concentration"/>
    <property type="evidence" value="ECO:0007669"/>
    <property type="project" value="TreeGrafter"/>
</dbReference>
<evidence type="ECO:0000256" key="11">
    <source>
        <dbReference type="ARBA" id="ARBA00023224"/>
    </source>
</evidence>
<feature type="transmembrane region" description="Helical" evidence="15">
    <location>
        <begin position="155"/>
        <end position="174"/>
    </location>
</feature>
<keyword evidence="9 13" id="KW-0675">Receptor</keyword>
<dbReference type="InterPro" id="IPR017452">
    <property type="entry name" value="GPCR_Rhodpsn_7TM"/>
</dbReference>
<feature type="transmembrane region" description="Helical" evidence="15">
    <location>
        <begin position="279"/>
        <end position="300"/>
    </location>
</feature>
<dbReference type="GO" id="GO:0019957">
    <property type="term" value="F:C-C chemokine binding"/>
    <property type="evidence" value="ECO:0007669"/>
    <property type="project" value="TreeGrafter"/>
</dbReference>
<dbReference type="EMBL" id="JAUCMX010000006">
    <property type="protein sequence ID" value="KAK3543493.1"/>
    <property type="molecule type" value="Genomic_DNA"/>
</dbReference>
<evidence type="ECO:0000256" key="6">
    <source>
        <dbReference type="ARBA" id="ARBA00023040"/>
    </source>
</evidence>
<comment type="subunit">
    <text evidence="12">Interacts with IL8. Interacts with GNAI2.</text>
</comment>
<evidence type="ECO:0000256" key="13">
    <source>
        <dbReference type="RuleBase" id="RU000688"/>
    </source>
</evidence>
<dbReference type="PANTHER" id="PTHR10489:SF930">
    <property type="entry name" value="C-X-C CHEMOKINE RECEPTOR TYPE 1-LIKE"/>
    <property type="match status" value="1"/>
</dbReference>
<dbReference type="GO" id="GO:0009897">
    <property type="term" value="C:external side of plasma membrane"/>
    <property type="evidence" value="ECO:0007669"/>
    <property type="project" value="TreeGrafter"/>
</dbReference>
<evidence type="ECO:0000256" key="5">
    <source>
        <dbReference type="ARBA" id="ARBA00022989"/>
    </source>
</evidence>
<keyword evidence="18" id="KW-1185">Reference proteome</keyword>
<keyword evidence="2" id="KW-1003">Cell membrane</keyword>
<feature type="transmembrane region" description="Helical" evidence="15">
    <location>
        <begin position="320"/>
        <end position="344"/>
    </location>
</feature>
<sequence>MLSSHSCTSLLSLTQSELLGKEVTMTDLNKSINLSDFSEFYEEEFNTSLLNVSYILDEATFACQDLTISLPINIAVCILLAHIFLIAIPGNVIVGLVIRSNWRFLSPSDIYLFHLVIADMLMALALPFFSTSVVAGWIFGSIMCKLVNLVQEANFYTSILFLVCISVDRYMVIVRAMEARKVQRIFCSWAVCIVVWILGTLLSLPALYNDVYYSKYSNMLICTETFEFDNADKWRIAIRVMRHLLGFLLPLCIMLMCYGVTVARLLRTRGFQRQKAMKVIAVVMVAFLLCWTPFNLATMVDTLMRTNLVKNDCAARNSVTLAMFITQSLGLLHCSVNPLLYAFVGEKFRMRFFNMIRRTRMIERGTPSRSTRSTSQTSEGVSHFL</sequence>
<evidence type="ECO:0000256" key="3">
    <source>
        <dbReference type="ARBA" id="ARBA00022500"/>
    </source>
</evidence>
<reference evidence="17" key="1">
    <citation type="submission" date="2023-06" db="EMBL/GenBank/DDBJ databases">
        <title>Male Hemibagrus guttatus genome.</title>
        <authorList>
            <person name="Bian C."/>
        </authorList>
    </citation>
    <scope>NUCLEOTIDE SEQUENCE</scope>
    <source>
        <strain evidence="17">Male_cb2023</strain>
        <tissue evidence="17">Muscle</tissue>
    </source>
</reference>
<dbReference type="PROSITE" id="PS50262">
    <property type="entry name" value="G_PROTEIN_RECEP_F1_2"/>
    <property type="match status" value="1"/>
</dbReference>
<comment type="caution">
    <text evidence="17">The sequence shown here is derived from an EMBL/GenBank/DDBJ whole genome shotgun (WGS) entry which is preliminary data.</text>
</comment>
<protein>
    <recommendedName>
        <fullName evidence="16">G-protein coupled receptors family 1 profile domain-containing protein</fullName>
    </recommendedName>
</protein>
<dbReference type="GO" id="GO:0030593">
    <property type="term" value="P:neutrophil chemotaxis"/>
    <property type="evidence" value="ECO:0007669"/>
    <property type="project" value="TreeGrafter"/>
</dbReference>
<dbReference type="Proteomes" id="UP001274896">
    <property type="component" value="Unassembled WGS sequence"/>
</dbReference>
<dbReference type="PRINTS" id="PR00237">
    <property type="entry name" value="GPCRRHODOPSN"/>
</dbReference>
<keyword evidence="6 13" id="KW-0297">G-protein coupled receptor</keyword>
<dbReference type="GO" id="GO:0016493">
    <property type="term" value="F:C-C chemokine receptor activity"/>
    <property type="evidence" value="ECO:0007669"/>
    <property type="project" value="TreeGrafter"/>
</dbReference>
<dbReference type="Gene3D" id="1.20.1070.10">
    <property type="entry name" value="Rhodopsin 7-helix transmembrane proteins"/>
    <property type="match status" value="1"/>
</dbReference>
<evidence type="ECO:0000256" key="14">
    <source>
        <dbReference type="SAM" id="MobiDB-lite"/>
    </source>
</evidence>
<feature type="transmembrane region" description="Helical" evidence="15">
    <location>
        <begin position="186"/>
        <end position="208"/>
    </location>
</feature>
<organism evidence="17 18">
    <name type="scientific">Hemibagrus guttatus</name>
    <dbReference type="NCBI Taxonomy" id="175788"/>
    <lineage>
        <taxon>Eukaryota</taxon>
        <taxon>Metazoa</taxon>
        <taxon>Chordata</taxon>
        <taxon>Craniata</taxon>
        <taxon>Vertebrata</taxon>
        <taxon>Euteleostomi</taxon>
        <taxon>Actinopterygii</taxon>
        <taxon>Neopterygii</taxon>
        <taxon>Teleostei</taxon>
        <taxon>Ostariophysi</taxon>
        <taxon>Siluriformes</taxon>
        <taxon>Bagridae</taxon>
        <taxon>Hemibagrus</taxon>
    </lineage>
</organism>
<dbReference type="GO" id="GO:0016494">
    <property type="term" value="F:C-X-C chemokine receptor activity"/>
    <property type="evidence" value="ECO:0007669"/>
    <property type="project" value="InterPro"/>
</dbReference>
<dbReference type="SUPFAM" id="SSF81321">
    <property type="entry name" value="Family A G protein-coupled receptor-like"/>
    <property type="match status" value="1"/>
</dbReference>
<keyword evidence="10" id="KW-0325">Glycoprotein</keyword>
<dbReference type="PANTHER" id="PTHR10489">
    <property type="entry name" value="CELL ADHESION MOLECULE"/>
    <property type="match status" value="1"/>
</dbReference>
<comment type="similarity">
    <text evidence="13">Belongs to the G-protein coupled receptor 1 family.</text>
</comment>
<proteinExistence type="inferred from homology"/>
<accession>A0AAE0V9R7</accession>